<gene>
    <name evidence="2" type="ORF">ANN_22914</name>
</gene>
<protein>
    <submittedName>
        <fullName evidence="2">Uncharacterized protein</fullName>
    </submittedName>
</protein>
<dbReference type="Gene3D" id="3.30.420.10">
    <property type="entry name" value="Ribonuclease H-like superfamily/Ribonuclease H"/>
    <property type="match status" value="1"/>
</dbReference>
<evidence type="ECO:0000313" key="2">
    <source>
        <dbReference type="EMBL" id="KAJ4434355.1"/>
    </source>
</evidence>
<feature type="region of interest" description="Disordered" evidence="1">
    <location>
        <begin position="348"/>
        <end position="368"/>
    </location>
</feature>
<dbReference type="Proteomes" id="UP001148838">
    <property type="component" value="Unassembled WGS sequence"/>
</dbReference>
<evidence type="ECO:0000313" key="3">
    <source>
        <dbReference type="Proteomes" id="UP001148838"/>
    </source>
</evidence>
<proteinExistence type="predicted"/>
<name>A0ABQ8SLL2_PERAM</name>
<dbReference type="PANTHER" id="PTHR47326:SF1">
    <property type="entry name" value="HTH PSQ-TYPE DOMAIN-CONTAINING PROTEIN"/>
    <property type="match status" value="1"/>
</dbReference>
<dbReference type="EMBL" id="JAJSOF020000025">
    <property type="protein sequence ID" value="KAJ4434355.1"/>
    <property type="molecule type" value="Genomic_DNA"/>
</dbReference>
<sequence length="456" mass="52698">MIIQGCSILKFSLRRHTVNWPALSPGPSADDFFLWGYLKGKVYQERPDTIQDFKDKIRTEIQEIPWALLHRLMDSLCSRLRVRPRPMPMAFKGWQRICGGIPVDMVEDDDEDEGWRPDPVLDVATPVEQHQGAARIEHPRPTDESLSTVTYAFSSYACVEIWGLTQAYWCTKLCTAISPSPEVEILHEKLLPRRETDPGRLVYRQTRYHRAKPADRKDHTLRVDSKGKTSFKYVFFLTVLEKTNPNHEKREQYRLYWCDVSANSRDKAESHALAGLKVIEICPATSKYHRTPVVERGSKRCFRCPNRQSKGRNLLPYFKKDPEKLAVDMIVTLVLTIEYILNLDARASHAPSPAPSSTGTSRDWHRGRKSNRALIRRSHVMNFLNCFVNIDRRLFDLQLLRCAEQSVHEERRTKSFHLDFHLDQTPDAVTKRTKKAQSLVFTVDRAEAGGRNRDAT</sequence>
<organism evidence="2 3">
    <name type="scientific">Periplaneta americana</name>
    <name type="common">American cockroach</name>
    <name type="synonym">Blatta americana</name>
    <dbReference type="NCBI Taxonomy" id="6978"/>
    <lineage>
        <taxon>Eukaryota</taxon>
        <taxon>Metazoa</taxon>
        <taxon>Ecdysozoa</taxon>
        <taxon>Arthropoda</taxon>
        <taxon>Hexapoda</taxon>
        <taxon>Insecta</taxon>
        <taxon>Pterygota</taxon>
        <taxon>Neoptera</taxon>
        <taxon>Polyneoptera</taxon>
        <taxon>Dictyoptera</taxon>
        <taxon>Blattodea</taxon>
        <taxon>Blattoidea</taxon>
        <taxon>Blattidae</taxon>
        <taxon>Blattinae</taxon>
        <taxon>Periplaneta</taxon>
    </lineage>
</organism>
<feature type="compositionally biased region" description="Low complexity" evidence="1">
    <location>
        <begin position="348"/>
        <end position="357"/>
    </location>
</feature>
<dbReference type="PANTHER" id="PTHR47326">
    <property type="entry name" value="TRANSPOSABLE ELEMENT TC3 TRANSPOSASE-LIKE PROTEIN"/>
    <property type="match status" value="1"/>
</dbReference>
<evidence type="ECO:0000256" key="1">
    <source>
        <dbReference type="SAM" id="MobiDB-lite"/>
    </source>
</evidence>
<accession>A0ABQ8SLL2</accession>
<reference evidence="2 3" key="1">
    <citation type="journal article" date="2022" name="Allergy">
        <title>Genome assembly and annotation of Periplaneta americana reveal a comprehensive cockroach allergen profile.</title>
        <authorList>
            <person name="Wang L."/>
            <person name="Xiong Q."/>
            <person name="Saelim N."/>
            <person name="Wang L."/>
            <person name="Nong W."/>
            <person name="Wan A.T."/>
            <person name="Shi M."/>
            <person name="Liu X."/>
            <person name="Cao Q."/>
            <person name="Hui J.H.L."/>
            <person name="Sookrung N."/>
            <person name="Leung T.F."/>
            <person name="Tungtrongchitr A."/>
            <person name="Tsui S.K.W."/>
        </authorList>
    </citation>
    <scope>NUCLEOTIDE SEQUENCE [LARGE SCALE GENOMIC DNA]</scope>
    <source>
        <strain evidence="2">PWHHKU_190912</strain>
    </source>
</reference>
<keyword evidence="3" id="KW-1185">Reference proteome</keyword>
<comment type="caution">
    <text evidence="2">The sequence shown here is derived from an EMBL/GenBank/DDBJ whole genome shotgun (WGS) entry which is preliminary data.</text>
</comment>
<dbReference type="InterPro" id="IPR036397">
    <property type="entry name" value="RNaseH_sf"/>
</dbReference>